<dbReference type="InterPro" id="IPR008670">
    <property type="entry name" value="CoA_reduct_LuxC"/>
</dbReference>
<dbReference type="Pfam" id="PF05893">
    <property type="entry name" value="LuxC"/>
    <property type="match status" value="1"/>
</dbReference>
<name>A0A317PZ41_9ENTR</name>
<gene>
    <name evidence="2" type="ORF">DES37_108175</name>
</gene>
<proteinExistence type="predicted"/>
<dbReference type="Proteomes" id="UP000246744">
    <property type="component" value="Unassembled WGS sequence"/>
</dbReference>
<evidence type="ECO:0000313" key="2">
    <source>
        <dbReference type="EMBL" id="PWW07747.1"/>
    </source>
</evidence>
<dbReference type="AlphaFoldDB" id="A0A317PZ41"/>
<keyword evidence="3" id="KW-1185">Reference proteome</keyword>
<evidence type="ECO:0000256" key="1">
    <source>
        <dbReference type="ARBA" id="ARBA00022857"/>
    </source>
</evidence>
<dbReference type="GO" id="GO:0003995">
    <property type="term" value="F:acyl-CoA dehydrogenase activity"/>
    <property type="evidence" value="ECO:0007669"/>
    <property type="project" value="InterPro"/>
</dbReference>
<evidence type="ECO:0000313" key="3">
    <source>
        <dbReference type="Proteomes" id="UP000246744"/>
    </source>
</evidence>
<dbReference type="SUPFAM" id="SSF53720">
    <property type="entry name" value="ALDH-like"/>
    <property type="match status" value="1"/>
</dbReference>
<accession>A0A317PZ41</accession>
<sequence>MIRMPHNFEGVTFRIGGEDQLSQALAAHPCRPFSEETIALLSRFSACLREDTRTREWPDVMSLAFWCRQASLRQQQGAFTGTQHQTGRGLAFHIAPSNVAVNFAYSLVAGLLTGNANIVRLPSKPFVQVEIICDAWRRCLAEFPSQQHRVILVNYGHESQITDYFSGLCQARLIWGGDQTIAAIRRSPIPPRAIDIAFADRYSFSVINADAWLEAKNKARVLEDFYNDTLLTDQQACSASKLVVWSGNRVSQARAMFWEMYTDWLQDKYTLVAANVVKNLTHFCQDAALSSGTHLVNPHENMVFRVELDHPDAEKLITHHQAGYFYEYVAQSLDDIAPLCGEKCQTVTTFGIAPEDIYSFMSQEHPRGVDRFVPLGQSMQFSLLWDGYDLVSYLTRHVQVIS</sequence>
<keyword evidence="1" id="KW-0521">NADP</keyword>
<dbReference type="GO" id="GO:0008218">
    <property type="term" value="P:bioluminescence"/>
    <property type="evidence" value="ECO:0007669"/>
    <property type="project" value="InterPro"/>
</dbReference>
<dbReference type="InterPro" id="IPR016161">
    <property type="entry name" value="Ald_DH/histidinol_DH"/>
</dbReference>
<reference evidence="2 3" key="1">
    <citation type="submission" date="2018-05" db="EMBL/GenBank/DDBJ databases">
        <title>Genomic Encyclopedia of Type Strains, Phase IV (KMG-IV): sequencing the most valuable type-strain genomes for metagenomic binning, comparative biology and taxonomic classification.</title>
        <authorList>
            <person name="Goeker M."/>
        </authorList>
    </citation>
    <scope>NUCLEOTIDE SEQUENCE [LARGE SCALE GENOMIC DNA]</scope>
    <source>
        <strain evidence="2 3">DSM 19579</strain>
    </source>
</reference>
<comment type="caution">
    <text evidence="2">The sequence shown here is derived from an EMBL/GenBank/DDBJ whole genome shotgun (WGS) entry which is preliminary data.</text>
</comment>
<protein>
    <submittedName>
        <fullName evidence="2">Acyl-CoA reductase LuxC</fullName>
    </submittedName>
</protein>
<organism evidence="2 3">
    <name type="scientific">Mangrovibacter plantisponsor</name>
    <dbReference type="NCBI Taxonomy" id="451513"/>
    <lineage>
        <taxon>Bacteria</taxon>
        <taxon>Pseudomonadati</taxon>
        <taxon>Pseudomonadota</taxon>
        <taxon>Gammaproteobacteria</taxon>
        <taxon>Enterobacterales</taxon>
        <taxon>Enterobacteriaceae</taxon>
        <taxon>Mangrovibacter</taxon>
    </lineage>
</organism>
<dbReference type="EMBL" id="QGTS01000008">
    <property type="protein sequence ID" value="PWW07747.1"/>
    <property type="molecule type" value="Genomic_DNA"/>
</dbReference>